<protein>
    <submittedName>
        <fullName evidence="1">Uncharacterized protein</fullName>
    </submittedName>
</protein>
<dbReference type="RefSeq" id="WP_347918469.1">
    <property type="nucleotide sequence ID" value="NZ_JBDXMX010000001.1"/>
</dbReference>
<accession>A0ABV0IE44</accession>
<proteinExistence type="predicted"/>
<dbReference type="Proteomes" id="UP001484097">
    <property type="component" value="Unassembled WGS sequence"/>
</dbReference>
<evidence type="ECO:0000313" key="1">
    <source>
        <dbReference type="EMBL" id="MEO9246438.1"/>
    </source>
</evidence>
<keyword evidence="2" id="KW-1185">Reference proteome</keyword>
<sequence length="45" mass="5241">MKPRIYRSSPGRWHVRVEWLPYDVGPFPSGMCAIRYTFATVARGQ</sequence>
<organism evidence="1 2">
    <name type="scientific">Citricoccus nitrophenolicus</name>
    <dbReference type="NCBI Taxonomy" id="863575"/>
    <lineage>
        <taxon>Bacteria</taxon>
        <taxon>Bacillati</taxon>
        <taxon>Actinomycetota</taxon>
        <taxon>Actinomycetes</taxon>
        <taxon>Micrococcales</taxon>
        <taxon>Micrococcaceae</taxon>
        <taxon>Citricoccus</taxon>
    </lineage>
</organism>
<reference evidence="1 2" key="1">
    <citation type="submission" date="2024-05" db="EMBL/GenBank/DDBJ databases">
        <authorList>
            <person name="Yi C."/>
        </authorList>
    </citation>
    <scope>NUCLEOTIDE SEQUENCE [LARGE SCALE GENOMIC DNA]</scope>
    <source>
        <strain evidence="1 2">XS13</strain>
    </source>
</reference>
<dbReference type="EMBL" id="JBDXMX010000001">
    <property type="protein sequence ID" value="MEO9246438.1"/>
    <property type="molecule type" value="Genomic_DNA"/>
</dbReference>
<comment type="caution">
    <text evidence="1">The sequence shown here is derived from an EMBL/GenBank/DDBJ whole genome shotgun (WGS) entry which is preliminary data.</text>
</comment>
<gene>
    <name evidence="1" type="ORF">ABDK96_01940</name>
</gene>
<name>A0ABV0IE44_9MICC</name>
<evidence type="ECO:0000313" key="2">
    <source>
        <dbReference type="Proteomes" id="UP001484097"/>
    </source>
</evidence>